<evidence type="ECO:0000313" key="2">
    <source>
        <dbReference type="EMBL" id="MFD2421706.1"/>
    </source>
</evidence>
<dbReference type="RefSeq" id="WP_378270435.1">
    <property type="nucleotide sequence ID" value="NZ_JBHUKR010000022.1"/>
</dbReference>
<reference evidence="3" key="1">
    <citation type="journal article" date="2019" name="Int. J. Syst. Evol. Microbiol.">
        <title>The Global Catalogue of Microorganisms (GCM) 10K type strain sequencing project: providing services to taxonomists for standard genome sequencing and annotation.</title>
        <authorList>
            <consortium name="The Broad Institute Genomics Platform"/>
            <consortium name="The Broad Institute Genome Sequencing Center for Infectious Disease"/>
            <person name="Wu L."/>
            <person name="Ma J."/>
        </authorList>
    </citation>
    <scope>NUCLEOTIDE SEQUENCE [LARGE SCALE GENOMIC DNA]</scope>
    <source>
        <strain evidence="3">CGMCC 4.7645</strain>
    </source>
</reference>
<name>A0ABW5G697_9PSEU</name>
<protein>
    <submittedName>
        <fullName evidence="2">Uncharacterized protein</fullName>
    </submittedName>
</protein>
<keyword evidence="1" id="KW-1133">Transmembrane helix</keyword>
<evidence type="ECO:0000256" key="1">
    <source>
        <dbReference type="SAM" id="Phobius"/>
    </source>
</evidence>
<comment type="caution">
    <text evidence="2">The sequence shown here is derived from an EMBL/GenBank/DDBJ whole genome shotgun (WGS) entry which is preliminary data.</text>
</comment>
<gene>
    <name evidence="2" type="ORF">ACFSXZ_35775</name>
</gene>
<evidence type="ECO:0000313" key="3">
    <source>
        <dbReference type="Proteomes" id="UP001597417"/>
    </source>
</evidence>
<keyword evidence="3" id="KW-1185">Reference proteome</keyword>
<dbReference type="Proteomes" id="UP001597417">
    <property type="component" value="Unassembled WGS sequence"/>
</dbReference>
<organism evidence="2 3">
    <name type="scientific">Amycolatopsis pigmentata</name>
    <dbReference type="NCBI Taxonomy" id="450801"/>
    <lineage>
        <taxon>Bacteria</taxon>
        <taxon>Bacillati</taxon>
        <taxon>Actinomycetota</taxon>
        <taxon>Actinomycetes</taxon>
        <taxon>Pseudonocardiales</taxon>
        <taxon>Pseudonocardiaceae</taxon>
        <taxon>Amycolatopsis</taxon>
    </lineage>
</organism>
<accession>A0ABW5G697</accession>
<keyword evidence="1" id="KW-0472">Membrane</keyword>
<sequence>MAVTRPAPRRAIRPTFTPWRIVVLSMIGPVTFVAMAVGIRLSPDAWTLGVELAPPPAATAPVCGP</sequence>
<dbReference type="EMBL" id="JBHUKR010000022">
    <property type="protein sequence ID" value="MFD2421706.1"/>
    <property type="molecule type" value="Genomic_DNA"/>
</dbReference>
<proteinExistence type="predicted"/>
<feature type="transmembrane region" description="Helical" evidence="1">
    <location>
        <begin position="21"/>
        <end position="41"/>
    </location>
</feature>
<keyword evidence="1" id="KW-0812">Transmembrane</keyword>